<keyword evidence="1" id="KW-0732">Signal</keyword>
<evidence type="ECO:0000256" key="1">
    <source>
        <dbReference type="SAM" id="SignalP"/>
    </source>
</evidence>
<sequence>MNALLVLLLLVASSRTQDATSLANFFYNNVGNLISVNEMAKIADVIIAQQACGGATLQQIIDNFDNTVQQNIGGLTESKLLAVLGKLQQDLGNDADAVRAATANVANNFFPGPYNIVTQYCGTNDLMVQANNQATQQAVQDYLSQLSQAISAVSAADWNTVLKDLGQYIYFSSYGYTAQ</sequence>
<proteinExistence type="predicted"/>
<feature type="chain" id="PRO_5009314736" evidence="1">
    <location>
        <begin position="17"/>
        <end position="179"/>
    </location>
</feature>
<name>A0A1I8AHE1_9BILA</name>
<evidence type="ECO:0000313" key="2">
    <source>
        <dbReference type="Proteomes" id="UP000095287"/>
    </source>
</evidence>
<evidence type="ECO:0000313" key="3">
    <source>
        <dbReference type="WBParaSite" id="L893_g5502.t1"/>
    </source>
</evidence>
<dbReference type="AlphaFoldDB" id="A0A1I8AHE1"/>
<dbReference type="WBParaSite" id="L893_g5502.t1">
    <property type="protein sequence ID" value="L893_g5502.t1"/>
    <property type="gene ID" value="L893_g5502"/>
</dbReference>
<accession>A0A1I8AHE1</accession>
<organism evidence="2 3">
    <name type="scientific">Steinernema glaseri</name>
    <dbReference type="NCBI Taxonomy" id="37863"/>
    <lineage>
        <taxon>Eukaryota</taxon>
        <taxon>Metazoa</taxon>
        <taxon>Ecdysozoa</taxon>
        <taxon>Nematoda</taxon>
        <taxon>Chromadorea</taxon>
        <taxon>Rhabditida</taxon>
        <taxon>Tylenchina</taxon>
        <taxon>Panagrolaimomorpha</taxon>
        <taxon>Strongyloidoidea</taxon>
        <taxon>Steinernematidae</taxon>
        <taxon>Steinernema</taxon>
    </lineage>
</organism>
<protein>
    <submittedName>
        <fullName evidence="3">DUF148 domain-containing protein</fullName>
    </submittedName>
</protein>
<reference evidence="3" key="1">
    <citation type="submission" date="2016-11" db="UniProtKB">
        <authorList>
            <consortium name="WormBaseParasite"/>
        </authorList>
    </citation>
    <scope>IDENTIFICATION</scope>
</reference>
<feature type="signal peptide" evidence="1">
    <location>
        <begin position="1"/>
        <end position="16"/>
    </location>
</feature>
<dbReference type="Proteomes" id="UP000095287">
    <property type="component" value="Unplaced"/>
</dbReference>
<keyword evidence="2" id="KW-1185">Reference proteome</keyword>